<dbReference type="EMBL" id="BMZN01000001">
    <property type="protein sequence ID" value="GHC37097.1"/>
    <property type="molecule type" value="Genomic_DNA"/>
</dbReference>
<feature type="region of interest" description="Disordered" evidence="1">
    <location>
        <begin position="33"/>
        <end position="58"/>
    </location>
</feature>
<protein>
    <submittedName>
        <fullName evidence="2">Uncharacterized protein</fullName>
    </submittedName>
</protein>
<evidence type="ECO:0000313" key="3">
    <source>
        <dbReference type="Proteomes" id="UP000608923"/>
    </source>
</evidence>
<proteinExistence type="predicted"/>
<accession>A0A8H9LZ30</accession>
<dbReference type="Proteomes" id="UP000608923">
    <property type="component" value="Unassembled WGS sequence"/>
</dbReference>
<comment type="caution">
    <text evidence="2">The sequence shown here is derived from an EMBL/GenBank/DDBJ whole genome shotgun (WGS) entry which is preliminary data.</text>
</comment>
<evidence type="ECO:0000313" key="2">
    <source>
        <dbReference type="EMBL" id="GHC37097.1"/>
    </source>
</evidence>
<dbReference type="AlphaFoldDB" id="A0A8H9LZ30"/>
<name>A0A8H9LZ30_9BURK</name>
<keyword evidence="3" id="KW-1185">Reference proteome</keyword>
<sequence length="58" mass="6107">MDGGGKGIDMDEAAGLKPIKYNAPRMFRISHLHKPSAPLKPAKPRIGGASPRIGSKLA</sequence>
<reference evidence="3" key="1">
    <citation type="journal article" date="2019" name="Int. J. Syst. Evol. Microbiol.">
        <title>The Global Catalogue of Microorganisms (GCM) 10K type strain sequencing project: providing services to taxonomists for standard genome sequencing and annotation.</title>
        <authorList>
            <consortium name="The Broad Institute Genomics Platform"/>
            <consortium name="The Broad Institute Genome Sequencing Center for Infectious Disease"/>
            <person name="Wu L."/>
            <person name="Ma J."/>
        </authorList>
    </citation>
    <scope>NUCLEOTIDE SEQUENCE [LARGE SCALE GENOMIC DNA]</scope>
    <source>
        <strain evidence="3">KCTC 42083</strain>
    </source>
</reference>
<organism evidence="2 3">
    <name type="scientific">Alcaligenes pakistanensis</name>
    <dbReference type="NCBI Taxonomy" id="1482717"/>
    <lineage>
        <taxon>Bacteria</taxon>
        <taxon>Pseudomonadati</taxon>
        <taxon>Pseudomonadota</taxon>
        <taxon>Betaproteobacteria</taxon>
        <taxon>Burkholderiales</taxon>
        <taxon>Alcaligenaceae</taxon>
        <taxon>Alcaligenes</taxon>
    </lineage>
</organism>
<gene>
    <name evidence="2" type="ORF">GCM10010096_03140</name>
</gene>
<evidence type="ECO:0000256" key="1">
    <source>
        <dbReference type="SAM" id="MobiDB-lite"/>
    </source>
</evidence>